<proteinExistence type="predicted"/>
<dbReference type="GO" id="GO:0016567">
    <property type="term" value="P:protein ubiquitination"/>
    <property type="evidence" value="ECO:0007669"/>
    <property type="project" value="UniProtKB-UniPathway"/>
</dbReference>
<dbReference type="RefSeq" id="XP_018325894.1">
    <property type="nucleotide sequence ID" value="XM_018470392.1"/>
</dbReference>
<dbReference type="PIRSF" id="PIRSF037037">
    <property type="entry name" value="Kelch-like_protein_gigaxonin"/>
    <property type="match status" value="1"/>
</dbReference>
<dbReference type="InterPro" id="IPR011705">
    <property type="entry name" value="BACK"/>
</dbReference>
<accession>A0A1W4WPP8</accession>
<dbReference type="CDD" id="cd18450">
    <property type="entry name" value="BACK_KLHL10"/>
    <property type="match status" value="1"/>
</dbReference>
<dbReference type="Pfam" id="PF24681">
    <property type="entry name" value="Kelch_KLHDC2_KLHL20_DRC7"/>
    <property type="match status" value="1"/>
</dbReference>
<dbReference type="SMART" id="SM00875">
    <property type="entry name" value="BACK"/>
    <property type="match status" value="1"/>
</dbReference>
<dbReference type="PANTHER" id="PTHR24412">
    <property type="entry name" value="KELCH PROTEIN"/>
    <property type="match status" value="1"/>
</dbReference>
<dbReference type="SMART" id="SM00225">
    <property type="entry name" value="BTB"/>
    <property type="match status" value="1"/>
</dbReference>
<dbReference type="InterPro" id="IPR017096">
    <property type="entry name" value="BTB-kelch_protein"/>
</dbReference>
<protein>
    <recommendedName>
        <fullName evidence="2">Kelch-like protein diablo</fullName>
    </recommendedName>
</protein>
<dbReference type="PANTHER" id="PTHR24412:SF172">
    <property type="entry name" value="KELCH-LIKE PROTEIN 10"/>
    <property type="match status" value="1"/>
</dbReference>
<dbReference type="KEGG" id="apln:108737517"/>
<sequence>MEFTMKLRSAPSRTRITHSATNIAKLSKFAKKRHPSKCRKCVCVPQNIGSIEFPPVWMELRLNSQLCDGIVHCEDGTIFNIHRAILASVSPYFKALFTNSINRGQPETKEAHVSIPHDIFQKLLDFAYTGHCIVNNDNVEYLLRFADQYEILGVVRLCCQFVLDQLQPTNCLGILRFAKHYFCKELEERGRLYVRHHFMDLLKESVELATLQLDELLEILSDDELNIKTEESVFQAIKKWIDVDVDNRKTHLPKLLSCVRVGTLPYENVIDMLKWPPIMENAECQEQLFPIVHLLENPTNDLLDINSNHLYRPRIPYDILFAVGGWSAGSPTNFIETYDARADRWLLVMDTDNSPRAYHGLCALNGLIYMIGGFDGTDHFNTVRCFDPVKRVWKECACMYFPRCYVSVVMYEGKIYALGGYNGRVRMNSAERYDPEINQWELIQPMQKQRSDASAAALNKKIYIVGGFNGSEVMNSAECYDTLVNQWSYIPQMTTARSGVSLVAFRNSLYAFGGFDGFTRLTSAEKYTPGESIDWSEIAEMFCPRSNFATAVLDDFIYVIGGFNDLFVAGSTTINYVECYDVDNNEWFDVARMNLNRSALSACVVSGLPNAKEYSLVGKCQKEMGQGAGGSVEQSEFLD</sequence>
<dbReference type="FunFam" id="1.25.40.420:FF:000001">
    <property type="entry name" value="Kelch-like family member 12"/>
    <property type="match status" value="1"/>
</dbReference>
<dbReference type="UniPathway" id="UPA00143"/>
<evidence type="ECO:0000256" key="6">
    <source>
        <dbReference type="ARBA" id="ARBA00023203"/>
    </source>
</evidence>
<evidence type="ECO:0000313" key="9">
    <source>
        <dbReference type="Proteomes" id="UP000192223"/>
    </source>
</evidence>
<gene>
    <name evidence="10" type="primary">LOC108737517</name>
</gene>
<evidence type="ECO:0000256" key="3">
    <source>
        <dbReference type="ARBA" id="ARBA00022441"/>
    </source>
</evidence>
<evidence type="ECO:0000256" key="7">
    <source>
        <dbReference type="ARBA" id="ARBA00043912"/>
    </source>
</evidence>
<dbReference type="InterPro" id="IPR006652">
    <property type="entry name" value="Kelch_1"/>
</dbReference>
<keyword evidence="4" id="KW-0677">Repeat</keyword>
<evidence type="ECO:0000313" key="10">
    <source>
        <dbReference type="RefSeq" id="XP_018325894.1"/>
    </source>
</evidence>
<name>A0A1W4WPP8_AGRPL</name>
<dbReference type="PRINTS" id="PR00501">
    <property type="entry name" value="KELCHREPEAT"/>
</dbReference>
<dbReference type="SUPFAM" id="SSF54695">
    <property type="entry name" value="POZ domain"/>
    <property type="match status" value="1"/>
</dbReference>
<evidence type="ECO:0000256" key="5">
    <source>
        <dbReference type="ARBA" id="ARBA00022786"/>
    </source>
</evidence>
<dbReference type="InterPro" id="IPR011333">
    <property type="entry name" value="SKP1/BTB/POZ_sf"/>
</dbReference>
<evidence type="ECO:0000256" key="1">
    <source>
        <dbReference type="ARBA" id="ARBA00004906"/>
    </source>
</evidence>
<dbReference type="Gene3D" id="3.30.710.10">
    <property type="entry name" value="Potassium Channel Kv1.1, Chain A"/>
    <property type="match status" value="1"/>
</dbReference>
<dbReference type="Gene3D" id="2.120.10.80">
    <property type="entry name" value="Kelch-type beta propeller"/>
    <property type="match status" value="2"/>
</dbReference>
<organism evidence="9 10">
    <name type="scientific">Agrilus planipennis</name>
    <name type="common">Emerald ash borer</name>
    <name type="synonym">Agrilus marcopoli</name>
    <dbReference type="NCBI Taxonomy" id="224129"/>
    <lineage>
        <taxon>Eukaryota</taxon>
        <taxon>Metazoa</taxon>
        <taxon>Ecdysozoa</taxon>
        <taxon>Arthropoda</taxon>
        <taxon>Hexapoda</taxon>
        <taxon>Insecta</taxon>
        <taxon>Pterygota</taxon>
        <taxon>Neoptera</taxon>
        <taxon>Endopterygota</taxon>
        <taxon>Coleoptera</taxon>
        <taxon>Polyphaga</taxon>
        <taxon>Elateriformia</taxon>
        <taxon>Buprestoidea</taxon>
        <taxon>Buprestidae</taxon>
        <taxon>Agrilinae</taxon>
        <taxon>Agrilus</taxon>
    </lineage>
</organism>
<dbReference type="SUPFAM" id="SSF117281">
    <property type="entry name" value="Kelch motif"/>
    <property type="match status" value="1"/>
</dbReference>
<dbReference type="Gene3D" id="1.25.40.420">
    <property type="match status" value="1"/>
</dbReference>
<keyword evidence="3" id="KW-0880">Kelch repeat</keyword>
<evidence type="ECO:0000256" key="2">
    <source>
        <dbReference type="ARBA" id="ARBA00013699"/>
    </source>
</evidence>
<dbReference type="AlphaFoldDB" id="A0A1W4WPP8"/>
<reference evidence="10" key="1">
    <citation type="submission" date="2025-08" db="UniProtKB">
        <authorList>
            <consortium name="RefSeq"/>
        </authorList>
    </citation>
    <scope>IDENTIFICATION</scope>
    <source>
        <tissue evidence="10">Entire body</tissue>
    </source>
</reference>
<dbReference type="STRING" id="224129.A0A1W4WPP8"/>
<dbReference type="GO" id="GO:0003779">
    <property type="term" value="F:actin binding"/>
    <property type="evidence" value="ECO:0007669"/>
    <property type="project" value="UniProtKB-KW"/>
</dbReference>
<dbReference type="PROSITE" id="PS50097">
    <property type="entry name" value="BTB"/>
    <property type="match status" value="1"/>
</dbReference>
<dbReference type="SMART" id="SM00612">
    <property type="entry name" value="Kelch"/>
    <property type="match status" value="6"/>
</dbReference>
<dbReference type="InterPro" id="IPR000210">
    <property type="entry name" value="BTB/POZ_dom"/>
</dbReference>
<dbReference type="Pfam" id="PF07707">
    <property type="entry name" value="BACK"/>
    <property type="match status" value="1"/>
</dbReference>
<evidence type="ECO:0000256" key="4">
    <source>
        <dbReference type="ARBA" id="ARBA00022737"/>
    </source>
</evidence>
<comment type="pathway">
    <text evidence="1">Protein modification; protein ubiquitination.</text>
</comment>
<dbReference type="Pfam" id="PF00651">
    <property type="entry name" value="BTB"/>
    <property type="match status" value="1"/>
</dbReference>
<dbReference type="InterPro" id="IPR015915">
    <property type="entry name" value="Kelch-typ_b-propeller"/>
</dbReference>
<dbReference type="Pfam" id="PF01344">
    <property type="entry name" value="Kelch_1"/>
    <property type="match status" value="1"/>
</dbReference>
<keyword evidence="9" id="KW-1185">Reference proteome</keyword>
<dbReference type="OrthoDB" id="191037at2759"/>
<dbReference type="GeneID" id="108737517"/>
<evidence type="ECO:0000259" key="8">
    <source>
        <dbReference type="PROSITE" id="PS50097"/>
    </source>
</evidence>
<dbReference type="Proteomes" id="UP000192223">
    <property type="component" value="Unplaced"/>
</dbReference>
<feature type="domain" description="BTB" evidence="8">
    <location>
        <begin position="67"/>
        <end position="136"/>
    </location>
</feature>
<keyword evidence="5" id="KW-0833">Ubl conjugation pathway</keyword>
<keyword evidence="6" id="KW-0009">Actin-binding</keyword>
<comment type="function">
    <text evidence="7">Probable substrate-specific adapter of an E3 ubiquitin-protein ligase complex which mediates the ubiquitination and subsequent proteasomal degradation of target proteins. May have a role in synapse differentiation and growth.</text>
</comment>
<dbReference type="InParanoid" id="A0A1W4WPP8"/>